<evidence type="ECO:0000313" key="3">
    <source>
        <dbReference type="Proteomes" id="UP000483839"/>
    </source>
</evidence>
<evidence type="ECO:0000259" key="1">
    <source>
        <dbReference type="Pfam" id="PF24723"/>
    </source>
</evidence>
<dbReference type="Proteomes" id="UP000483839">
    <property type="component" value="Unassembled WGS sequence"/>
</dbReference>
<dbReference type="Pfam" id="PF24723">
    <property type="entry name" value="DUF7675"/>
    <property type="match status" value="1"/>
</dbReference>
<feature type="domain" description="DUF7675" evidence="1">
    <location>
        <begin position="7"/>
        <end position="68"/>
    </location>
</feature>
<organism evidence="2 3">
    <name type="scientific">Streptococcus uberis</name>
    <dbReference type="NCBI Taxonomy" id="1349"/>
    <lineage>
        <taxon>Bacteria</taxon>
        <taxon>Bacillati</taxon>
        <taxon>Bacillota</taxon>
        <taxon>Bacilli</taxon>
        <taxon>Lactobacillales</taxon>
        <taxon>Streptococcaceae</taxon>
        <taxon>Streptococcus</taxon>
    </lineage>
</organism>
<dbReference type="AlphaFoldDB" id="A0A6L6GB16"/>
<protein>
    <recommendedName>
        <fullName evidence="1">DUF7675 domain-containing protein</fullName>
    </recommendedName>
</protein>
<gene>
    <name evidence="2" type="ORF">GKS16_09085</name>
</gene>
<reference evidence="2 3" key="1">
    <citation type="submission" date="2019-11" db="EMBL/GenBank/DDBJ databases">
        <title>Streptococcus uberis isolated from clinical mastitis cases on a southeastern Queensland dairy.</title>
        <authorList>
            <person name="Workentine M.L."/>
            <person name="Price R."/>
            <person name="Olchowy T."/>
        </authorList>
    </citation>
    <scope>NUCLEOTIDE SEQUENCE [LARGE SCALE GENOMIC DNA]</scope>
    <source>
        <strain evidence="2 3">OLC4459-A17</strain>
    </source>
</reference>
<comment type="caution">
    <text evidence="2">The sequence shown here is derived from an EMBL/GenBank/DDBJ whole genome shotgun (WGS) entry which is preliminary data.</text>
</comment>
<accession>A0A6L6GB16</accession>
<evidence type="ECO:0000313" key="2">
    <source>
        <dbReference type="EMBL" id="MTD02420.1"/>
    </source>
</evidence>
<sequence>MTGFSDWYRKNSDSKVWWIDEINIRGRHLFSFDKQKIYNVFEDYPHNLTKIEKNIFDNEERYWADFFN</sequence>
<dbReference type="InterPro" id="IPR056092">
    <property type="entry name" value="DUF7675"/>
</dbReference>
<name>A0A6L6GB16_STRUB</name>
<proteinExistence type="predicted"/>
<dbReference type="EMBL" id="WLXI01000061">
    <property type="protein sequence ID" value="MTD02420.1"/>
    <property type="molecule type" value="Genomic_DNA"/>
</dbReference>